<evidence type="ECO:0000256" key="1">
    <source>
        <dbReference type="SAM" id="MobiDB-lite"/>
    </source>
</evidence>
<dbReference type="EMBL" id="LLXI01001532">
    <property type="protein sequence ID" value="PKY54095.1"/>
    <property type="molecule type" value="Genomic_DNA"/>
</dbReference>
<evidence type="ECO:0000313" key="2">
    <source>
        <dbReference type="EMBL" id="PKY54095.1"/>
    </source>
</evidence>
<organism evidence="2 3">
    <name type="scientific">Rhizophagus irregularis</name>
    <dbReference type="NCBI Taxonomy" id="588596"/>
    <lineage>
        <taxon>Eukaryota</taxon>
        <taxon>Fungi</taxon>
        <taxon>Fungi incertae sedis</taxon>
        <taxon>Mucoromycota</taxon>
        <taxon>Glomeromycotina</taxon>
        <taxon>Glomeromycetes</taxon>
        <taxon>Glomerales</taxon>
        <taxon>Glomeraceae</taxon>
        <taxon>Rhizophagus</taxon>
    </lineage>
</organism>
<feature type="region of interest" description="Disordered" evidence="1">
    <location>
        <begin position="25"/>
        <end position="67"/>
    </location>
</feature>
<name>A0A2I1H5F2_9GLOM</name>
<keyword evidence="3" id="KW-1185">Reference proteome</keyword>
<feature type="compositionally biased region" description="Basic residues" evidence="1">
    <location>
        <begin position="56"/>
        <end position="67"/>
    </location>
</feature>
<evidence type="ECO:0000313" key="3">
    <source>
        <dbReference type="Proteomes" id="UP000234323"/>
    </source>
</evidence>
<sequence length="67" mass="7866">MMLKSGTKKDTRILEILQEYLNKFDDENSNLENEIETDETEENEENDDLQLQNPIKKPKKGRPQGTK</sequence>
<gene>
    <name evidence="2" type="ORF">RhiirA4_472722</name>
</gene>
<accession>A0A2I1H5F2</accession>
<feature type="compositionally biased region" description="Acidic residues" evidence="1">
    <location>
        <begin position="27"/>
        <end position="48"/>
    </location>
</feature>
<protein>
    <submittedName>
        <fullName evidence="2">Uncharacterized protein</fullName>
    </submittedName>
</protein>
<comment type="caution">
    <text evidence="2">The sequence shown here is derived from an EMBL/GenBank/DDBJ whole genome shotgun (WGS) entry which is preliminary data.</text>
</comment>
<reference evidence="2 3" key="1">
    <citation type="submission" date="2015-10" db="EMBL/GenBank/DDBJ databases">
        <title>Genome analyses suggest a sexual origin of heterokaryosis in a supposedly ancient asexual fungus.</title>
        <authorList>
            <person name="Ropars J."/>
            <person name="Sedzielewska K."/>
            <person name="Noel J."/>
            <person name="Charron P."/>
            <person name="Farinelli L."/>
            <person name="Marton T."/>
            <person name="Kruger M."/>
            <person name="Pelin A."/>
            <person name="Brachmann A."/>
            <person name="Corradi N."/>
        </authorList>
    </citation>
    <scope>NUCLEOTIDE SEQUENCE [LARGE SCALE GENOMIC DNA]</scope>
    <source>
        <strain evidence="2 3">A4</strain>
    </source>
</reference>
<dbReference type="Proteomes" id="UP000234323">
    <property type="component" value="Unassembled WGS sequence"/>
</dbReference>
<dbReference type="AlphaFoldDB" id="A0A2I1H5F2"/>
<proteinExistence type="predicted"/>